<evidence type="ECO:0000256" key="1">
    <source>
        <dbReference type="SAM" id="Phobius"/>
    </source>
</evidence>
<keyword evidence="1" id="KW-0472">Membrane</keyword>
<keyword evidence="1" id="KW-1133">Transmembrane helix</keyword>
<organism evidence="2">
    <name type="scientific">marine sediment metagenome</name>
    <dbReference type="NCBI Taxonomy" id="412755"/>
    <lineage>
        <taxon>unclassified sequences</taxon>
        <taxon>metagenomes</taxon>
        <taxon>ecological metagenomes</taxon>
    </lineage>
</organism>
<dbReference type="EMBL" id="BARU01031947">
    <property type="protein sequence ID" value="GAH65417.1"/>
    <property type="molecule type" value="Genomic_DNA"/>
</dbReference>
<proteinExistence type="predicted"/>
<feature type="non-terminal residue" evidence="2">
    <location>
        <position position="50"/>
    </location>
</feature>
<keyword evidence="1" id="KW-0812">Transmembrane</keyword>
<protein>
    <submittedName>
        <fullName evidence="2">Uncharacterized protein</fullName>
    </submittedName>
</protein>
<name>X1H7P6_9ZZZZ</name>
<gene>
    <name evidence="2" type="ORF">S03H2_50453</name>
</gene>
<accession>X1H7P6</accession>
<sequence length="50" mass="5649">MLLIPAFKIGLWNAWIFMLPHVLTFPFFTRLAKEKGAPSPSETGLSKTML</sequence>
<feature type="transmembrane region" description="Helical" evidence="1">
    <location>
        <begin position="12"/>
        <end position="32"/>
    </location>
</feature>
<comment type="caution">
    <text evidence="2">The sequence shown here is derived from an EMBL/GenBank/DDBJ whole genome shotgun (WGS) entry which is preliminary data.</text>
</comment>
<dbReference type="AlphaFoldDB" id="X1H7P6"/>
<evidence type="ECO:0000313" key="2">
    <source>
        <dbReference type="EMBL" id="GAH65417.1"/>
    </source>
</evidence>
<reference evidence="2" key="1">
    <citation type="journal article" date="2014" name="Front. Microbiol.">
        <title>High frequency of phylogenetically diverse reductive dehalogenase-homologous genes in deep subseafloor sedimentary metagenomes.</title>
        <authorList>
            <person name="Kawai M."/>
            <person name="Futagami T."/>
            <person name="Toyoda A."/>
            <person name="Takaki Y."/>
            <person name="Nishi S."/>
            <person name="Hori S."/>
            <person name="Arai W."/>
            <person name="Tsubouchi T."/>
            <person name="Morono Y."/>
            <person name="Uchiyama I."/>
            <person name="Ito T."/>
            <person name="Fujiyama A."/>
            <person name="Inagaki F."/>
            <person name="Takami H."/>
        </authorList>
    </citation>
    <scope>NUCLEOTIDE SEQUENCE</scope>
    <source>
        <strain evidence="2">Expedition CK06-06</strain>
    </source>
</reference>